<dbReference type="Proteomes" id="UP000032568">
    <property type="component" value="Chromosome"/>
</dbReference>
<evidence type="ECO:0000313" key="2">
    <source>
        <dbReference type="EMBL" id="WDE01217.1"/>
    </source>
</evidence>
<sequence length="115" mass="13305">MKKITSLLVLCNTILCLTWPVAAIEPPNLSENIPLPQDARVFARFDDNLPAVVNYFTRESEQAIVSFYQQHYGEPSSRERKRGRLTMVFSHESAKLRLVISEQDKQRQVDILKMK</sequence>
<reference evidence="2 3" key="1">
    <citation type="journal article" date="2015" name="Genome Announc.">
        <title>Draft Genome Sequences of Marine Isolates of Thalassomonas viridans and Thalassomonas actiniarum.</title>
        <authorList>
            <person name="Olonade I."/>
            <person name="van Zyl L.J."/>
            <person name="Trindade M."/>
        </authorList>
    </citation>
    <scope>NUCLEOTIDE SEQUENCE [LARGE SCALE GENOMIC DNA]</scope>
    <source>
        <strain evidence="2 3">A5K-106</strain>
    </source>
</reference>
<evidence type="ECO:0000256" key="1">
    <source>
        <dbReference type="SAM" id="SignalP"/>
    </source>
</evidence>
<organism evidence="2 3">
    <name type="scientific">Thalassomonas actiniarum</name>
    <dbReference type="NCBI Taxonomy" id="485447"/>
    <lineage>
        <taxon>Bacteria</taxon>
        <taxon>Pseudomonadati</taxon>
        <taxon>Pseudomonadota</taxon>
        <taxon>Gammaproteobacteria</taxon>
        <taxon>Alteromonadales</taxon>
        <taxon>Colwelliaceae</taxon>
        <taxon>Thalassomonas</taxon>
    </lineage>
</organism>
<feature type="signal peptide" evidence="1">
    <location>
        <begin position="1"/>
        <end position="23"/>
    </location>
</feature>
<evidence type="ECO:0000313" key="3">
    <source>
        <dbReference type="Proteomes" id="UP000032568"/>
    </source>
</evidence>
<feature type="chain" id="PRO_5042026459" evidence="1">
    <location>
        <begin position="24"/>
        <end position="115"/>
    </location>
</feature>
<dbReference type="KEGG" id="tact:SG35_011565"/>
<name>A0AAE9YX56_9GAMM</name>
<reference evidence="2 3" key="2">
    <citation type="journal article" date="2022" name="Mar. Drugs">
        <title>Bioassay-Guided Fractionation Leads to the Detection of Cholic Acid Generated by the Rare Thalassomonas sp.</title>
        <authorList>
            <person name="Pheiffer F."/>
            <person name="Schneider Y.K."/>
            <person name="Hansen E.H."/>
            <person name="Andersen J.H."/>
            <person name="Isaksson J."/>
            <person name="Busche T."/>
            <person name="R C."/>
            <person name="Kalinowski J."/>
            <person name="Zyl L.V."/>
            <person name="Trindade M."/>
        </authorList>
    </citation>
    <scope>NUCLEOTIDE SEQUENCE [LARGE SCALE GENOMIC DNA]</scope>
    <source>
        <strain evidence="2 3">A5K-106</strain>
    </source>
</reference>
<dbReference type="AlphaFoldDB" id="A0AAE9YX56"/>
<dbReference type="EMBL" id="CP059735">
    <property type="protein sequence ID" value="WDE01217.1"/>
    <property type="molecule type" value="Genomic_DNA"/>
</dbReference>
<proteinExistence type="predicted"/>
<dbReference type="RefSeq" id="WP_152646518.1">
    <property type="nucleotide sequence ID" value="NZ_CP059735.1"/>
</dbReference>
<gene>
    <name evidence="2" type="ORF">SG35_011565</name>
</gene>
<keyword evidence="3" id="KW-1185">Reference proteome</keyword>
<keyword evidence="1" id="KW-0732">Signal</keyword>
<accession>A0AAE9YX56</accession>
<protein>
    <submittedName>
        <fullName evidence="2">Uncharacterized protein</fullName>
    </submittedName>
</protein>